<dbReference type="Gene3D" id="1.10.260.40">
    <property type="entry name" value="lambda repressor-like DNA-binding domains"/>
    <property type="match status" value="1"/>
</dbReference>
<dbReference type="SUPFAM" id="SSF47413">
    <property type="entry name" value="lambda repressor-like DNA-binding domains"/>
    <property type="match status" value="1"/>
</dbReference>
<reference evidence="2 3" key="1">
    <citation type="journal article" date="2016" name="Nat. Commun.">
        <title>Thousands of microbial genomes shed light on interconnected biogeochemical processes in an aquifer system.</title>
        <authorList>
            <person name="Anantharaman K."/>
            <person name="Brown C.T."/>
            <person name="Hug L.A."/>
            <person name="Sharon I."/>
            <person name="Castelle C.J."/>
            <person name="Probst A.J."/>
            <person name="Thomas B.C."/>
            <person name="Singh A."/>
            <person name="Wilkins M.J."/>
            <person name="Karaoz U."/>
            <person name="Brodie E.L."/>
            <person name="Williams K.H."/>
            <person name="Hubbard S.S."/>
            <person name="Banfield J.F."/>
        </authorList>
    </citation>
    <scope>NUCLEOTIDE SEQUENCE [LARGE SCALE GENOMIC DNA]</scope>
</reference>
<dbReference type="InterPro" id="IPR010982">
    <property type="entry name" value="Lambda_DNA-bd_dom_sf"/>
</dbReference>
<dbReference type="STRING" id="1802443.A2117_00110"/>
<dbReference type="Proteomes" id="UP000179245">
    <property type="component" value="Unassembled WGS sequence"/>
</dbReference>
<proteinExistence type="predicted"/>
<evidence type="ECO:0000259" key="1">
    <source>
        <dbReference type="PROSITE" id="PS50943"/>
    </source>
</evidence>
<dbReference type="CDD" id="cd00093">
    <property type="entry name" value="HTH_XRE"/>
    <property type="match status" value="1"/>
</dbReference>
<name>A0A1G2QNI2_9BACT</name>
<comment type="caution">
    <text evidence="2">The sequence shown here is derived from an EMBL/GenBank/DDBJ whole genome shotgun (WGS) entry which is preliminary data.</text>
</comment>
<feature type="domain" description="HTH cro/C1-type" evidence="1">
    <location>
        <begin position="34"/>
        <end position="89"/>
    </location>
</feature>
<sequence>MTDFQEYLQKRLKNPEFKKHYNEYGRQLEIAYQILRLRKQKRMSQAELAKRIGTKQSNIARLETGQQNFTTETLQKIALVFDRDLKIEFV</sequence>
<dbReference type="EMBL" id="MHTO01000025">
    <property type="protein sequence ID" value="OHA61957.1"/>
    <property type="molecule type" value="Genomic_DNA"/>
</dbReference>
<dbReference type="SMART" id="SM00530">
    <property type="entry name" value="HTH_XRE"/>
    <property type="match status" value="1"/>
</dbReference>
<dbReference type="PROSITE" id="PS50943">
    <property type="entry name" value="HTH_CROC1"/>
    <property type="match status" value="1"/>
</dbReference>
<evidence type="ECO:0000313" key="2">
    <source>
        <dbReference type="EMBL" id="OHA61957.1"/>
    </source>
</evidence>
<accession>A0A1G2QNI2</accession>
<evidence type="ECO:0000313" key="3">
    <source>
        <dbReference type="Proteomes" id="UP000179245"/>
    </source>
</evidence>
<dbReference type="AlphaFoldDB" id="A0A1G2QNI2"/>
<dbReference type="InterPro" id="IPR001387">
    <property type="entry name" value="Cro/C1-type_HTH"/>
</dbReference>
<gene>
    <name evidence="2" type="ORF">A2117_00110</name>
</gene>
<dbReference type="GO" id="GO:0003677">
    <property type="term" value="F:DNA binding"/>
    <property type="evidence" value="ECO:0007669"/>
    <property type="project" value="InterPro"/>
</dbReference>
<protein>
    <recommendedName>
        <fullName evidence="1">HTH cro/C1-type domain-containing protein</fullName>
    </recommendedName>
</protein>
<dbReference type="Pfam" id="PF01381">
    <property type="entry name" value="HTH_3"/>
    <property type="match status" value="1"/>
</dbReference>
<organism evidence="2 3">
    <name type="scientific">Candidatus Wildermuthbacteria bacterium GWA2_46_15</name>
    <dbReference type="NCBI Taxonomy" id="1802443"/>
    <lineage>
        <taxon>Bacteria</taxon>
        <taxon>Candidatus Wildermuthiibacteriota</taxon>
    </lineage>
</organism>